<keyword evidence="3" id="KW-1185">Reference proteome</keyword>
<organism evidence="2 3">
    <name type="scientific">Amycolatopsis eburnea</name>
    <dbReference type="NCBI Taxonomy" id="2267691"/>
    <lineage>
        <taxon>Bacteria</taxon>
        <taxon>Bacillati</taxon>
        <taxon>Actinomycetota</taxon>
        <taxon>Actinomycetes</taxon>
        <taxon>Pseudonocardiales</taxon>
        <taxon>Pseudonocardiaceae</taxon>
        <taxon>Amycolatopsis</taxon>
    </lineage>
</organism>
<feature type="compositionally biased region" description="Low complexity" evidence="1">
    <location>
        <begin position="439"/>
        <end position="458"/>
    </location>
</feature>
<evidence type="ECO:0000256" key="1">
    <source>
        <dbReference type="SAM" id="MobiDB-lite"/>
    </source>
</evidence>
<dbReference type="Pfam" id="PF25209">
    <property type="entry name" value="Phage_capsid_4"/>
    <property type="match status" value="1"/>
</dbReference>
<sequence length="915" mass="97921">MASQVACPQCGHQFVPERPVRVTETAVTESTTVPAGAVEYADPGWQPDRRARYPLGTDGQVRESWAHLAAHETPYDARQLQQLRGKIRAAAKARGIEFDSKAAEAWISGTLSFSDLQERVRTAVRAKVSTDCDDGYYRYVWIADMSAEEVVYSVEYGPQCALFQCTYSVSPDGTSVELGEPVEVVKTYAPAPSSSAEGDAAAQGAAAAVAEAGEVLPGRVLESVIQGRVLESKGKDSDGNRVFRIEAIAYGDSKNRRRYPETVMRSAVSAYEGAKIYDHHRTEAELATGTIVGLVGFLRNVEAGSAAIEADAVMLPSAVQAIEALEAALAAQTDGLAPMVGFSHDAMGTFKTVTEGALQLQEATAITKVLSVDIVSDPAAGGKATRVVAGGITTNDPAGTAPGGESTKETDVTFTKADVLAALKDATPAELAAAGLSKASETTTSTPAGTTQPGGTETKATETETVRVGEAKDSFMGRLLIKSKVDDAGFPEAARASVTESVTAALPDRFTEATVDAQIAAIKAAWSTLERAELAPRHTVQVTQEALSKKVDALDAFFANDFSNGYRSFKEAYVDWTGARPRSFDEDFNRTILAASFGQGYSSGRSREAMRSTESMVAASWALALGDSITRRMIADYNQPSLQNWRQLVSSTPPINDFRTQRIERIGGYGVLPVVNEGAPYQPLTSPTGEEITYAISKKGGTEDITLEMIANDDIRAISKIPTRLGLAAAQTLFRFVWDMLVVNGATTYDGTALFHALHANTDTNALSQTNLSAGRAKMRQQKAYGDASNVLSIIPKTLIVPSGLEELGWQLATSAVAIPATPAGPTNTPNLHQGLELIVLDYWTSQTQWYLGADPAFCPTLEIGFYQGRQEPEMFTQADQTVGSMFDADKLTYKIRHIYSGAVLEHRGLYRGNA</sequence>
<comment type="caution">
    <text evidence="2">The sequence shown here is derived from an EMBL/GenBank/DDBJ whole genome shotgun (WGS) entry which is preliminary data.</text>
</comment>
<dbReference type="AlphaFoldDB" id="A0A427TPS2"/>
<reference evidence="2 3" key="1">
    <citation type="submission" date="2018-12" db="EMBL/GenBank/DDBJ databases">
        <title>Amycolatopsis eburnea sp. nov. actinomycete associate with arbuscular mycorrhiza fungal spore.</title>
        <authorList>
            <person name="Lumyong S."/>
            <person name="Chaiya L."/>
        </authorList>
    </citation>
    <scope>NUCLEOTIDE SEQUENCE [LARGE SCALE GENOMIC DNA]</scope>
    <source>
        <strain evidence="2 3">GLM-1</strain>
    </source>
</reference>
<dbReference type="Proteomes" id="UP000267081">
    <property type="component" value="Unassembled WGS sequence"/>
</dbReference>
<proteinExistence type="predicted"/>
<evidence type="ECO:0000313" key="2">
    <source>
        <dbReference type="EMBL" id="RSD26353.1"/>
    </source>
</evidence>
<name>A0A427TPS2_9PSEU</name>
<feature type="region of interest" description="Disordered" evidence="1">
    <location>
        <begin position="390"/>
        <end position="409"/>
    </location>
</feature>
<gene>
    <name evidence="2" type="ORF">EIY87_00380</name>
</gene>
<dbReference type="EMBL" id="RSEC01000006">
    <property type="protein sequence ID" value="RSD26353.1"/>
    <property type="molecule type" value="Genomic_DNA"/>
</dbReference>
<accession>A0A427TPS2</accession>
<protein>
    <recommendedName>
        <fullName evidence="4">Bacteriophage Mu GpT domain-containing protein</fullName>
    </recommendedName>
</protein>
<evidence type="ECO:0000313" key="3">
    <source>
        <dbReference type="Proteomes" id="UP000267081"/>
    </source>
</evidence>
<feature type="region of interest" description="Disordered" evidence="1">
    <location>
        <begin position="434"/>
        <end position="463"/>
    </location>
</feature>
<evidence type="ECO:0008006" key="4">
    <source>
        <dbReference type="Google" id="ProtNLM"/>
    </source>
</evidence>